<dbReference type="RefSeq" id="XP_062648751.1">
    <property type="nucleotide sequence ID" value="XM_062786914.1"/>
</dbReference>
<dbReference type="AlphaFoldDB" id="A0AAN6U224"/>
<dbReference type="EMBL" id="MU853226">
    <property type="protein sequence ID" value="KAK4124980.1"/>
    <property type="molecule type" value="Genomic_DNA"/>
</dbReference>
<keyword evidence="2" id="KW-0732">Signal</keyword>
<evidence type="ECO:0000313" key="4">
    <source>
        <dbReference type="Proteomes" id="UP001302602"/>
    </source>
</evidence>
<evidence type="ECO:0000256" key="1">
    <source>
        <dbReference type="SAM" id="MobiDB-lite"/>
    </source>
</evidence>
<comment type="caution">
    <text evidence="3">The sequence shown here is derived from an EMBL/GenBank/DDBJ whole genome shotgun (WGS) entry which is preliminary data.</text>
</comment>
<sequence>MKNAVIPSLLSLAGLVHAQWWAGAPECADDCFSSWWNSATEWPAPTNYCSATQGASVSSCLQSACSATPTAIASYSSLSSSLCSKWSSCSSAGSTGVYTVSAPAFTGDWRGLGGRWRGDDNHDDSNNDDDTDGGWDWDGDGNDDGNEWNQFTRTWTGGVYTVTGCEWNGNVWAGGPFGYGQGGVGGSPWGPWGKGWTWSTATQTVTRVVTITSDGGATALSTSVGLATVAQAVSGHSTTRSIIGEATGGGGSGGAAATGGVQQGDAGRNEALGLKVMGALLGGVLALAAWL</sequence>
<evidence type="ECO:0000256" key="2">
    <source>
        <dbReference type="SAM" id="SignalP"/>
    </source>
</evidence>
<proteinExistence type="predicted"/>
<dbReference type="GeneID" id="87823684"/>
<dbReference type="Proteomes" id="UP001302602">
    <property type="component" value="Unassembled WGS sequence"/>
</dbReference>
<gene>
    <name evidence="3" type="ORF">N657DRAFT_343510</name>
</gene>
<feature type="signal peptide" evidence="2">
    <location>
        <begin position="1"/>
        <end position="18"/>
    </location>
</feature>
<feature type="region of interest" description="Disordered" evidence="1">
    <location>
        <begin position="118"/>
        <end position="146"/>
    </location>
</feature>
<feature type="chain" id="PRO_5042989693" description="Extracellular membrane protein CFEM domain-containing protein" evidence="2">
    <location>
        <begin position="19"/>
        <end position="291"/>
    </location>
</feature>
<name>A0AAN6U224_9PEZI</name>
<evidence type="ECO:0000313" key="3">
    <source>
        <dbReference type="EMBL" id="KAK4124980.1"/>
    </source>
</evidence>
<keyword evidence="4" id="KW-1185">Reference proteome</keyword>
<evidence type="ECO:0008006" key="5">
    <source>
        <dbReference type="Google" id="ProtNLM"/>
    </source>
</evidence>
<protein>
    <recommendedName>
        <fullName evidence="5">Extracellular membrane protein CFEM domain-containing protein</fullName>
    </recommendedName>
</protein>
<organism evidence="3 4">
    <name type="scientific">Parathielavia appendiculata</name>
    <dbReference type="NCBI Taxonomy" id="2587402"/>
    <lineage>
        <taxon>Eukaryota</taxon>
        <taxon>Fungi</taxon>
        <taxon>Dikarya</taxon>
        <taxon>Ascomycota</taxon>
        <taxon>Pezizomycotina</taxon>
        <taxon>Sordariomycetes</taxon>
        <taxon>Sordariomycetidae</taxon>
        <taxon>Sordariales</taxon>
        <taxon>Chaetomiaceae</taxon>
        <taxon>Parathielavia</taxon>
    </lineage>
</organism>
<accession>A0AAN6U224</accession>
<reference evidence="3" key="1">
    <citation type="journal article" date="2023" name="Mol. Phylogenet. Evol.">
        <title>Genome-scale phylogeny and comparative genomics of the fungal order Sordariales.</title>
        <authorList>
            <person name="Hensen N."/>
            <person name="Bonometti L."/>
            <person name="Westerberg I."/>
            <person name="Brannstrom I.O."/>
            <person name="Guillou S."/>
            <person name="Cros-Aarteil S."/>
            <person name="Calhoun S."/>
            <person name="Haridas S."/>
            <person name="Kuo A."/>
            <person name="Mondo S."/>
            <person name="Pangilinan J."/>
            <person name="Riley R."/>
            <person name="LaButti K."/>
            <person name="Andreopoulos B."/>
            <person name="Lipzen A."/>
            <person name="Chen C."/>
            <person name="Yan M."/>
            <person name="Daum C."/>
            <person name="Ng V."/>
            <person name="Clum A."/>
            <person name="Steindorff A."/>
            <person name="Ohm R.A."/>
            <person name="Martin F."/>
            <person name="Silar P."/>
            <person name="Natvig D.O."/>
            <person name="Lalanne C."/>
            <person name="Gautier V."/>
            <person name="Ament-Velasquez S.L."/>
            <person name="Kruys A."/>
            <person name="Hutchinson M.I."/>
            <person name="Powell A.J."/>
            <person name="Barry K."/>
            <person name="Miller A.N."/>
            <person name="Grigoriev I.V."/>
            <person name="Debuchy R."/>
            <person name="Gladieux P."/>
            <person name="Hiltunen Thoren M."/>
            <person name="Johannesson H."/>
        </authorList>
    </citation>
    <scope>NUCLEOTIDE SEQUENCE</scope>
    <source>
        <strain evidence="3">CBS 731.68</strain>
    </source>
</reference>
<feature type="compositionally biased region" description="Acidic residues" evidence="1">
    <location>
        <begin position="126"/>
        <end position="146"/>
    </location>
</feature>
<reference evidence="3" key="2">
    <citation type="submission" date="2023-05" db="EMBL/GenBank/DDBJ databases">
        <authorList>
            <consortium name="Lawrence Berkeley National Laboratory"/>
            <person name="Steindorff A."/>
            <person name="Hensen N."/>
            <person name="Bonometti L."/>
            <person name="Westerberg I."/>
            <person name="Brannstrom I.O."/>
            <person name="Guillou S."/>
            <person name="Cros-Aarteil S."/>
            <person name="Calhoun S."/>
            <person name="Haridas S."/>
            <person name="Kuo A."/>
            <person name="Mondo S."/>
            <person name="Pangilinan J."/>
            <person name="Riley R."/>
            <person name="Labutti K."/>
            <person name="Andreopoulos B."/>
            <person name="Lipzen A."/>
            <person name="Chen C."/>
            <person name="Yanf M."/>
            <person name="Daum C."/>
            <person name="Ng V."/>
            <person name="Clum A."/>
            <person name="Ohm R."/>
            <person name="Martin F."/>
            <person name="Silar P."/>
            <person name="Natvig D."/>
            <person name="Lalanne C."/>
            <person name="Gautier V."/>
            <person name="Ament-Velasquez S.L."/>
            <person name="Kruys A."/>
            <person name="Hutchinson M.I."/>
            <person name="Powell A.J."/>
            <person name="Barry K."/>
            <person name="Miller A.N."/>
            <person name="Grigoriev I.V."/>
            <person name="Debuchy R."/>
            <person name="Gladieux P."/>
            <person name="Thoren M.H."/>
            <person name="Johannesson H."/>
        </authorList>
    </citation>
    <scope>NUCLEOTIDE SEQUENCE</scope>
    <source>
        <strain evidence="3">CBS 731.68</strain>
    </source>
</reference>